<keyword evidence="1" id="KW-0175">Coiled coil</keyword>
<feature type="compositionally biased region" description="Basic and acidic residues" evidence="2">
    <location>
        <begin position="97"/>
        <end position="110"/>
    </location>
</feature>
<proteinExistence type="predicted"/>
<organism evidence="3 4">
    <name type="scientific">Stylonychia lemnae</name>
    <name type="common">Ciliate</name>
    <dbReference type="NCBI Taxonomy" id="5949"/>
    <lineage>
        <taxon>Eukaryota</taxon>
        <taxon>Sar</taxon>
        <taxon>Alveolata</taxon>
        <taxon>Ciliophora</taxon>
        <taxon>Intramacronucleata</taxon>
        <taxon>Spirotrichea</taxon>
        <taxon>Stichotrichia</taxon>
        <taxon>Sporadotrichida</taxon>
        <taxon>Oxytrichidae</taxon>
        <taxon>Stylonychinae</taxon>
        <taxon>Stylonychia</taxon>
    </lineage>
</organism>
<feature type="coiled-coil region" evidence="1">
    <location>
        <begin position="379"/>
        <end position="523"/>
    </location>
</feature>
<evidence type="ECO:0000313" key="3">
    <source>
        <dbReference type="EMBL" id="CDW87627.1"/>
    </source>
</evidence>
<feature type="compositionally biased region" description="Polar residues" evidence="2">
    <location>
        <begin position="80"/>
        <end position="96"/>
    </location>
</feature>
<evidence type="ECO:0000256" key="1">
    <source>
        <dbReference type="SAM" id="Coils"/>
    </source>
</evidence>
<dbReference type="InParanoid" id="A0A078B307"/>
<name>A0A078B307_STYLE</name>
<accession>A0A078B307</accession>
<feature type="compositionally biased region" description="Polar residues" evidence="2">
    <location>
        <begin position="12"/>
        <end position="22"/>
    </location>
</feature>
<evidence type="ECO:0000313" key="4">
    <source>
        <dbReference type="Proteomes" id="UP000039865"/>
    </source>
</evidence>
<feature type="region of interest" description="Disordered" evidence="2">
    <location>
        <begin position="55"/>
        <end position="126"/>
    </location>
</feature>
<sequence length="594" mass="69021">MPVIRKKMRENVTGSASKQFNSTGSGLSLQHLNSQQYNTNLDSNTLRNHNIIQKIKSSGSLEGSGEGTKSPGSIEKRRNMNSSPADSFLKVSQTSRIDPESGKLIFDKGKSGGADKGSLGQEIQVQPREQMCKTARTQFQIEKNIIDQTLKKVKPFDFNGNIAEKIGSQKPLIAIQQKNNELLQQKYQMLKPQTLKPEAFNIEDSGKKSMKAEKVYFEIDSSPEQSIAKPTKEQSIRRLEDRLNLMRIKSSNDDQKQNNNSQFGHSSMILDHQTNQIINEKDYQMYMNELSVLDTKNSKQQIQKIEGISEKFKLVIKILRKLSISISGLRPLLEIVLKFVQRACLVPFDDVPSVIYQQLTGKDKQYAEDNTKNYLRNYVQDQNDSKQNLDHQINILNQEIKIRDDMISRMENSNLIKEKNQLLFKVEELKGEIQQFSVKYERSYDELLKSQKLLIYTQNEKDRQDVKLAHYKNKINGLKDKMQRECIDNKNFITIVDKYKAIIKSLEKQVKDENQQKLMILRNSQHPQIEELTPRYRKFEQAFEQFGLEKQYEYVKDASSNQKIEKLLKFSHDYLRVLEKDKQNLQNKIKVMMK</sequence>
<keyword evidence="4" id="KW-1185">Reference proteome</keyword>
<feature type="region of interest" description="Disordered" evidence="2">
    <location>
        <begin position="1"/>
        <end position="22"/>
    </location>
</feature>
<protein>
    <submittedName>
        <fullName evidence="3">Uncharacterized protein</fullName>
    </submittedName>
</protein>
<dbReference type="Proteomes" id="UP000039865">
    <property type="component" value="Unassembled WGS sequence"/>
</dbReference>
<dbReference type="AlphaFoldDB" id="A0A078B307"/>
<gene>
    <name evidence="3" type="primary">Contig16849.g17950</name>
    <name evidence="3" type="ORF">STYLEM_16737</name>
</gene>
<dbReference type="EMBL" id="CCKQ01015791">
    <property type="protein sequence ID" value="CDW87627.1"/>
    <property type="molecule type" value="Genomic_DNA"/>
</dbReference>
<reference evidence="3 4" key="1">
    <citation type="submission" date="2014-06" db="EMBL/GenBank/DDBJ databases">
        <authorList>
            <person name="Swart Estienne"/>
        </authorList>
    </citation>
    <scope>NUCLEOTIDE SEQUENCE [LARGE SCALE GENOMIC DNA]</scope>
    <source>
        <strain evidence="3 4">130c</strain>
    </source>
</reference>
<evidence type="ECO:0000256" key="2">
    <source>
        <dbReference type="SAM" id="MobiDB-lite"/>
    </source>
</evidence>